<evidence type="ECO:0000313" key="2">
    <source>
        <dbReference type="EMBL" id="ANE46768.1"/>
    </source>
</evidence>
<dbReference type="Proteomes" id="UP000076927">
    <property type="component" value="Chromosome"/>
</dbReference>
<proteinExistence type="predicted"/>
<protein>
    <recommendedName>
        <fullName evidence="4">SGNH hydrolase-type esterase domain-containing protein</fullName>
    </recommendedName>
</protein>
<evidence type="ECO:0008006" key="4">
    <source>
        <dbReference type="Google" id="ProtNLM"/>
    </source>
</evidence>
<evidence type="ECO:0000313" key="3">
    <source>
        <dbReference type="Proteomes" id="UP000076927"/>
    </source>
</evidence>
<dbReference type="STRING" id="1178515.SY83_11335"/>
<organism evidence="2 3">
    <name type="scientific">Paenibacillus swuensis</name>
    <dbReference type="NCBI Taxonomy" id="1178515"/>
    <lineage>
        <taxon>Bacteria</taxon>
        <taxon>Bacillati</taxon>
        <taxon>Bacillota</taxon>
        <taxon>Bacilli</taxon>
        <taxon>Bacillales</taxon>
        <taxon>Paenibacillaceae</taxon>
        <taxon>Paenibacillus</taxon>
    </lineage>
</organism>
<evidence type="ECO:0000256" key="1">
    <source>
        <dbReference type="SAM" id="SignalP"/>
    </source>
</evidence>
<dbReference type="KEGG" id="pswu:SY83_11335"/>
<keyword evidence="1" id="KW-0732">Signal</keyword>
<sequence length="362" mass="42357">MSYRKFLLIFSAFTVLFASGVMAAFYTVDPLQYYRQASAYPPLYSFQERYQNPGLARNYDYDTIILGTSMTQCFRPSHVDSILGGKTLKLSIEGSYSQEQNLIANVALKTGKVKRVIWGLDYFALREGKDIVREDQGPFPYFLYDDNPLNDYKYLLNVTTMKMSWEILKGEMEGNRRVKNLDLLNNWDYQATYGAKPVMENYKKALELEPELRIGEDTFEEVKTTFEENVYDLVKAHPDVEFIFFYPPYSILRQQVWHELNPDRYQNQELTKKYIVDRFSAMPNVQVYDFQSAKDVTFNLANYKDVSHYSEEINVWMLKNFKTRKYLARPDNIEQTLTALNEQVEALDVSVLAQQTDAPVKQ</sequence>
<dbReference type="RefSeq" id="WP_068606560.1">
    <property type="nucleotide sequence ID" value="NZ_CP011388.1"/>
</dbReference>
<gene>
    <name evidence="2" type="ORF">SY83_11335</name>
</gene>
<dbReference type="OrthoDB" id="996097at2"/>
<dbReference type="PATRIC" id="fig|1178515.4.peg.2273"/>
<feature type="signal peptide" evidence="1">
    <location>
        <begin position="1"/>
        <end position="23"/>
    </location>
</feature>
<dbReference type="AlphaFoldDB" id="A0A172TI93"/>
<reference evidence="2 3" key="1">
    <citation type="submission" date="2015-01" db="EMBL/GenBank/DDBJ databases">
        <title>Paenibacillus swuensis/DY6/whole genome sequencing.</title>
        <authorList>
            <person name="Kim M.K."/>
            <person name="Srinivasan S."/>
            <person name="Lee J.-J."/>
        </authorList>
    </citation>
    <scope>NUCLEOTIDE SEQUENCE [LARGE SCALE GENOMIC DNA]</scope>
    <source>
        <strain evidence="2 3">DY6</strain>
    </source>
</reference>
<accession>A0A172TI93</accession>
<keyword evidence="3" id="KW-1185">Reference proteome</keyword>
<feature type="chain" id="PRO_5008000815" description="SGNH hydrolase-type esterase domain-containing protein" evidence="1">
    <location>
        <begin position="24"/>
        <end position="362"/>
    </location>
</feature>
<name>A0A172TI93_9BACL</name>
<dbReference type="EMBL" id="CP011388">
    <property type="protein sequence ID" value="ANE46768.1"/>
    <property type="molecule type" value="Genomic_DNA"/>
</dbReference>